<dbReference type="GO" id="GO:0019288">
    <property type="term" value="P:isopentenyl diphosphate biosynthetic process, methylerythritol 4-phosphate pathway"/>
    <property type="evidence" value="ECO:0007669"/>
    <property type="project" value="UniProtKB-UniRule"/>
</dbReference>
<proteinExistence type="inferred from homology"/>
<dbReference type="UniPathway" id="UPA00056">
    <property type="reaction ID" value="UER00093"/>
</dbReference>
<dbReference type="RefSeq" id="WP_246055886.1">
    <property type="nucleotide sequence ID" value="NZ_BAAAUY010000003.1"/>
</dbReference>
<evidence type="ECO:0000256" key="1">
    <source>
        <dbReference type="ARBA" id="ARBA00001282"/>
    </source>
</evidence>
<organism evidence="8 9">
    <name type="scientific">Leucobacter komagatae</name>
    <dbReference type="NCBI Taxonomy" id="55969"/>
    <lineage>
        <taxon>Bacteria</taxon>
        <taxon>Bacillati</taxon>
        <taxon>Actinomycetota</taxon>
        <taxon>Actinomycetes</taxon>
        <taxon>Micrococcales</taxon>
        <taxon>Microbacteriaceae</taxon>
        <taxon>Leucobacter</taxon>
    </lineage>
</organism>
<dbReference type="NCBIfam" id="TIGR00453">
    <property type="entry name" value="ispD"/>
    <property type="match status" value="1"/>
</dbReference>
<evidence type="ECO:0000256" key="6">
    <source>
        <dbReference type="ARBA" id="ARBA00023229"/>
    </source>
</evidence>
<dbReference type="SUPFAM" id="SSF53448">
    <property type="entry name" value="Nucleotide-diphospho-sugar transferases"/>
    <property type="match status" value="1"/>
</dbReference>
<keyword evidence="5 7" id="KW-0548">Nucleotidyltransferase</keyword>
<comment type="pathway">
    <text evidence="2 7">Isoprenoid biosynthesis; isopentenyl diphosphate biosynthesis via DXP pathway; isopentenyl diphosphate from 1-deoxy-D-xylulose 5-phosphate: step 2/6.</text>
</comment>
<keyword evidence="4 7" id="KW-0808">Transferase</keyword>
<evidence type="ECO:0000256" key="3">
    <source>
        <dbReference type="ARBA" id="ARBA00009789"/>
    </source>
</evidence>
<dbReference type="InterPro" id="IPR018294">
    <property type="entry name" value="ISPD_synthase_CS"/>
</dbReference>
<dbReference type="CDD" id="cd02516">
    <property type="entry name" value="CDP-ME_synthetase"/>
    <property type="match status" value="1"/>
</dbReference>
<evidence type="ECO:0000256" key="5">
    <source>
        <dbReference type="ARBA" id="ARBA00022695"/>
    </source>
</evidence>
<accession>A0A542Y938</accession>
<dbReference type="Proteomes" id="UP000319094">
    <property type="component" value="Unassembled WGS sequence"/>
</dbReference>
<dbReference type="Gene3D" id="3.90.550.10">
    <property type="entry name" value="Spore Coat Polysaccharide Biosynthesis Protein SpsA, Chain A"/>
    <property type="match status" value="1"/>
</dbReference>
<dbReference type="AlphaFoldDB" id="A0A542Y938"/>
<reference evidence="8 9" key="1">
    <citation type="submission" date="2019-06" db="EMBL/GenBank/DDBJ databases">
        <title>Sequencing the genomes of 1000 actinobacteria strains.</title>
        <authorList>
            <person name="Klenk H.-P."/>
        </authorList>
    </citation>
    <scope>NUCLEOTIDE SEQUENCE [LARGE SCALE GENOMIC DNA]</scope>
    <source>
        <strain evidence="8 9">DSM 8803</strain>
    </source>
</reference>
<feature type="site" description="Transition state stabilizer" evidence="7">
    <location>
        <position position="32"/>
    </location>
</feature>
<dbReference type="InterPro" id="IPR029044">
    <property type="entry name" value="Nucleotide-diphossugar_trans"/>
</dbReference>
<dbReference type="InterPro" id="IPR001228">
    <property type="entry name" value="IspD"/>
</dbReference>
<dbReference type="HAMAP" id="MF_00108">
    <property type="entry name" value="IspD"/>
    <property type="match status" value="1"/>
</dbReference>
<comment type="similarity">
    <text evidence="3 7">Belongs to the IspD/TarI cytidylyltransferase family. IspD subfamily.</text>
</comment>
<dbReference type="InterPro" id="IPR034683">
    <property type="entry name" value="IspD/TarI"/>
</dbReference>
<dbReference type="EMBL" id="VFON01000001">
    <property type="protein sequence ID" value="TQL44591.1"/>
    <property type="molecule type" value="Genomic_DNA"/>
</dbReference>
<protein>
    <recommendedName>
        <fullName evidence="7">2-C-methyl-D-erythritol 4-phosphate cytidylyltransferase</fullName>
        <ecNumber evidence="7">2.7.7.60</ecNumber>
    </recommendedName>
    <alternativeName>
        <fullName evidence="7">4-diphosphocytidyl-2C-methyl-D-erythritol synthase</fullName>
    </alternativeName>
    <alternativeName>
        <fullName evidence="7">MEP cytidylyltransferase</fullName>
        <shortName evidence="7">MCT</shortName>
    </alternativeName>
</protein>
<feature type="site" description="Positions MEP for the nucleophilic attack" evidence="7">
    <location>
        <position position="236"/>
    </location>
</feature>
<dbReference type="GO" id="GO:0050518">
    <property type="term" value="F:2-C-methyl-D-erythritol 4-phosphate cytidylyltransferase activity"/>
    <property type="evidence" value="ECO:0007669"/>
    <property type="project" value="UniProtKB-UniRule"/>
</dbReference>
<evidence type="ECO:0000313" key="8">
    <source>
        <dbReference type="EMBL" id="TQL44591.1"/>
    </source>
</evidence>
<keyword evidence="6 7" id="KW-0414">Isoprene biosynthesis</keyword>
<comment type="function">
    <text evidence="7">Catalyzes the formation of 4-diphosphocytidyl-2-C-methyl-D-erythritol from CTP and 2-C-methyl-D-erythritol 4-phosphate (MEP).</text>
</comment>
<gene>
    <name evidence="7" type="primary">ispD</name>
    <name evidence="8" type="ORF">FB468_2652</name>
</gene>
<feature type="site" description="Transition state stabilizer" evidence="7">
    <location>
        <position position="39"/>
    </location>
</feature>
<comment type="catalytic activity">
    <reaction evidence="1 7">
        <text>2-C-methyl-D-erythritol 4-phosphate + CTP + H(+) = 4-CDP-2-C-methyl-D-erythritol + diphosphate</text>
        <dbReference type="Rhea" id="RHEA:13429"/>
        <dbReference type="ChEBI" id="CHEBI:15378"/>
        <dbReference type="ChEBI" id="CHEBI:33019"/>
        <dbReference type="ChEBI" id="CHEBI:37563"/>
        <dbReference type="ChEBI" id="CHEBI:57823"/>
        <dbReference type="ChEBI" id="CHEBI:58262"/>
        <dbReference type="EC" id="2.7.7.60"/>
    </reaction>
</comment>
<dbReference type="PANTHER" id="PTHR32125">
    <property type="entry name" value="2-C-METHYL-D-ERYTHRITOL 4-PHOSPHATE CYTIDYLYLTRANSFERASE, CHLOROPLASTIC"/>
    <property type="match status" value="1"/>
</dbReference>
<dbReference type="PANTHER" id="PTHR32125:SF4">
    <property type="entry name" value="2-C-METHYL-D-ERYTHRITOL 4-PHOSPHATE CYTIDYLYLTRANSFERASE, CHLOROPLASTIC"/>
    <property type="match status" value="1"/>
</dbReference>
<dbReference type="EC" id="2.7.7.60" evidence="7"/>
<evidence type="ECO:0000256" key="2">
    <source>
        <dbReference type="ARBA" id="ARBA00004787"/>
    </source>
</evidence>
<comment type="caution">
    <text evidence="8">The sequence shown here is derived from an EMBL/GenBank/DDBJ whole genome shotgun (WGS) entry which is preliminary data.</text>
</comment>
<evidence type="ECO:0000313" key="9">
    <source>
        <dbReference type="Proteomes" id="UP000319094"/>
    </source>
</evidence>
<dbReference type="InterPro" id="IPR050088">
    <property type="entry name" value="IspD/TarI_cytidylyltransf_bact"/>
</dbReference>
<sequence length="268" mass="27841">MMSVAEHEPVSSHPHELARLGVVLVAAGRGERLGAGKPKAFVELAGETLIERCARTITSLPGGGHLVVVVPEELAGETLALLAQFTDAGSLWELSVTPGGRERHESVRFGVDALPEYADVVLVHDAARPLTPAALFERVATEVRRTAASVIPALPVVDTLKRVDANGVVHETVDRAPLVAVQTPQGFPRELLAAAHDRLGSVSAPVGAEQPTDDAEVVQRAGGTVLTVPGEALAHKLTTPGDLTLLLALLNAQGPGTQSPGTQDGASR</sequence>
<keyword evidence="9" id="KW-1185">Reference proteome</keyword>
<name>A0A542Y938_9MICO</name>
<dbReference type="PROSITE" id="PS01295">
    <property type="entry name" value="ISPD"/>
    <property type="match status" value="1"/>
</dbReference>
<evidence type="ECO:0000256" key="4">
    <source>
        <dbReference type="ARBA" id="ARBA00022679"/>
    </source>
</evidence>
<feature type="site" description="Positions MEP for the nucleophilic attack" evidence="7">
    <location>
        <position position="175"/>
    </location>
</feature>
<evidence type="ECO:0000256" key="7">
    <source>
        <dbReference type="HAMAP-Rule" id="MF_00108"/>
    </source>
</evidence>
<dbReference type="Pfam" id="PF01128">
    <property type="entry name" value="IspD"/>
    <property type="match status" value="1"/>
</dbReference>